<keyword evidence="3" id="KW-1185">Reference proteome</keyword>
<accession>A0A453GXS1</accession>
<reference evidence="3" key="1">
    <citation type="journal article" date="2014" name="Science">
        <title>Ancient hybridizations among the ancestral genomes of bread wheat.</title>
        <authorList>
            <consortium name="International Wheat Genome Sequencing Consortium,"/>
            <person name="Marcussen T."/>
            <person name="Sandve S.R."/>
            <person name="Heier L."/>
            <person name="Spannagl M."/>
            <person name="Pfeifer M."/>
            <person name="Jakobsen K.S."/>
            <person name="Wulff B.B."/>
            <person name="Steuernagel B."/>
            <person name="Mayer K.F."/>
            <person name="Olsen O.A."/>
        </authorList>
    </citation>
    <scope>NUCLEOTIDE SEQUENCE [LARGE SCALE GENOMIC DNA]</scope>
    <source>
        <strain evidence="3">cv. AL8/78</strain>
    </source>
</reference>
<sequence>MHVLIRTQVIIGSRDGTFHMFPFRNGNTAGEYGREQNHIDSWRWLYTICPPFISPSLSHTQPTSTASFFCHPKGREETRGEIQEQRQVIDQWRWTKSCRLSLATSPSPWTRRPSPPSGRRRRCSRRISTLLTQTKRFAGHLKSSLRLLLLQYIFLPGFLSSLD</sequence>
<feature type="region of interest" description="Disordered" evidence="1">
    <location>
        <begin position="103"/>
        <end position="123"/>
    </location>
</feature>
<evidence type="ECO:0000256" key="1">
    <source>
        <dbReference type="SAM" id="MobiDB-lite"/>
    </source>
</evidence>
<reference evidence="3" key="2">
    <citation type="journal article" date="2017" name="Nat. Plants">
        <title>The Aegilops tauschii genome reveals multiple impacts of transposons.</title>
        <authorList>
            <person name="Zhao G."/>
            <person name="Zou C."/>
            <person name="Li K."/>
            <person name="Wang K."/>
            <person name="Li T."/>
            <person name="Gao L."/>
            <person name="Zhang X."/>
            <person name="Wang H."/>
            <person name="Yang Z."/>
            <person name="Liu X."/>
            <person name="Jiang W."/>
            <person name="Mao L."/>
            <person name="Kong X."/>
            <person name="Jiao Y."/>
            <person name="Jia J."/>
        </authorList>
    </citation>
    <scope>NUCLEOTIDE SEQUENCE [LARGE SCALE GENOMIC DNA]</scope>
    <source>
        <strain evidence="3">cv. AL8/78</strain>
    </source>
</reference>
<evidence type="ECO:0000313" key="2">
    <source>
        <dbReference type="EnsemblPlants" id="AET3Gv21249100.1"/>
    </source>
</evidence>
<dbReference type="EnsemblPlants" id="AET3Gv21249100.1">
    <property type="protein sequence ID" value="AET3Gv21249100.1"/>
    <property type="gene ID" value="AET3Gv21249100"/>
</dbReference>
<reference evidence="2" key="3">
    <citation type="journal article" date="2017" name="Nature">
        <title>Genome sequence of the progenitor of the wheat D genome Aegilops tauschii.</title>
        <authorList>
            <person name="Luo M.C."/>
            <person name="Gu Y.Q."/>
            <person name="Puiu D."/>
            <person name="Wang H."/>
            <person name="Twardziok S.O."/>
            <person name="Deal K.R."/>
            <person name="Huo N."/>
            <person name="Zhu T."/>
            <person name="Wang L."/>
            <person name="Wang Y."/>
            <person name="McGuire P.E."/>
            <person name="Liu S."/>
            <person name="Long H."/>
            <person name="Ramasamy R.K."/>
            <person name="Rodriguez J.C."/>
            <person name="Van S.L."/>
            <person name="Yuan L."/>
            <person name="Wang Z."/>
            <person name="Xia Z."/>
            <person name="Xiao L."/>
            <person name="Anderson O.D."/>
            <person name="Ouyang S."/>
            <person name="Liang Y."/>
            <person name="Zimin A.V."/>
            <person name="Pertea G."/>
            <person name="Qi P."/>
            <person name="Bennetzen J.L."/>
            <person name="Dai X."/>
            <person name="Dawson M.W."/>
            <person name="Muller H.G."/>
            <person name="Kugler K."/>
            <person name="Rivarola-Duarte L."/>
            <person name="Spannagl M."/>
            <person name="Mayer K.F.X."/>
            <person name="Lu F.H."/>
            <person name="Bevan M.W."/>
            <person name="Leroy P."/>
            <person name="Li P."/>
            <person name="You F.M."/>
            <person name="Sun Q."/>
            <person name="Liu Z."/>
            <person name="Lyons E."/>
            <person name="Wicker T."/>
            <person name="Salzberg S.L."/>
            <person name="Devos K.M."/>
            <person name="Dvorak J."/>
        </authorList>
    </citation>
    <scope>NUCLEOTIDE SEQUENCE [LARGE SCALE GENOMIC DNA]</scope>
    <source>
        <strain evidence="2">cv. AL8/78</strain>
    </source>
</reference>
<dbReference type="Proteomes" id="UP000015105">
    <property type="component" value="Chromosome 3D"/>
</dbReference>
<reference evidence="2" key="4">
    <citation type="submission" date="2019-03" db="UniProtKB">
        <authorList>
            <consortium name="EnsemblPlants"/>
        </authorList>
    </citation>
    <scope>IDENTIFICATION</scope>
</reference>
<evidence type="ECO:0000313" key="3">
    <source>
        <dbReference type="Proteomes" id="UP000015105"/>
    </source>
</evidence>
<proteinExistence type="predicted"/>
<reference evidence="2" key="5">
    <citation type="journal article" date="2021" name="G3 (Bethesda)">
        <title>Aegilops tauschii genome assembly Aet v5.0 features greater sequence contiguity and improved annotation.</title>
        <authorList>
            <person name="Wang L."/>
            <person name="Zhu T."/>
            <person name="Rodriguez J.C."/>
            <person name="Deal K.R."/>
            <person name="Dubcovsky J."/>
            <person name="McGuire P.E."/>
            <person name="Lux T."/>
            <person name="Spannagl M."/>
            <person name="Mayer K.F.X."/>
            <person name="Baldrich P."/>
            <person name="Meyers B.C."/>
            <person name="Huo N."/>
            <person name="Gu Y.Q."/>
            <person name="Zhou H."/>
            <person name="Devos K.M."/>
            <person name="Bennetzen J.L."/>
            <person name="Unver T."/>
            <person name="Budak H."/>
            <person name="Gulick P.J."/>
            <person name="Galiba G."/>
            <person name="Kalapos B."/>
            <person name="Nelson D.R."/>
            <person name="Li P."/>
            <person name="You F.M."/>
            <person name="Luo M.C."/>
            <person name="Dvorak J."/>
        </authorList>
    </citation>
    <scope>NUCLEOTIDE SEQUENCE [LARGE SCALE GENOMIC DNA]</scope>
    <source>
        <strain evidence="2">cv. AL8/78</strain>
    </source>
</reference>
<dbReference type="AlphaFoldDB" id="A0A453GXS1"/>
<dbReference type="Gramene" id="AET3Gv21249100.1">
    <property type="protein sequence ID" value="AET3Gv21249100.1"/>
    <property type="gene ID" value="AET3Gv21249100"/>
</dbReference>
<organism evidence="2 3">
    <name type="scientific">Aegilops tauschii subsp. strangulata</name>
    <name type="common">Goatgrass</name>
    <dbReference type="NCBI Taxonomy" id="200361"/>
    <lineage>
        <taxon>Eukaryota</taxon>
        <taxon>Viridiplantae</taxon>
        <taxon>Streptophyta</taxon>
        <taxon>Embryophyta</taxon>
        <taxon>Tracheophyta</taxon>
        <taxon>Spermatophyta</taxon>
        <taxon>Magnoliopsida</taxon>
        <taxon>Liliopsida</taxon>
        <taxon>Poales</taxon>
        <taxon>Poaceae</taxon>
        <taxon>BOP clade</taxon>
        <taxon>Pooideae</taxon>
        <taxon>Triticodae</taxon>
        <taxon>Triticeae</taxon>
        <taxon>Triticinae</taxon>
        <taxon>Aegilops</taxon>
    </lineage>
</organism>
<protein>
    <submittedName>
        <fullName evidence="2">Uncharacterized protein</fullName>
    </submittedName>
</protein>
<name>A0A453GXS1_AEGTS</name>